<keyword evidence="3" id="KW-1003">Cell membrane</keyword>
<keyword evidence="7" id="KW-0472">Membrane</keyword>
<dbReference type="GeneID" id="17271023"/>
<dbReference type="PANTHER" id="PTHR33281">
    <property type="entry name" value="UPF0187 PROTEIN YNEE"/>
    <property type="match status" value="1"/>
</dbReference>
<evidence type="ECO:0000313" key="9">
    <source>
        <dbReference type="EnsemblProtists" id="EOD25477"/>
    </source>
</evidence>
<dbReference type="EnsemblProtists" id="EOD25477">
    <property type="protein sequence ID" value="EOD25477"/>
    <property type="gene ID" value="EMIHUDRAFT_237708"/>
</dbReference>
<keyword evidence="2" id="KW-0813">Transport</keyword>
<dbReference type="Proteomes" id="UP000013827">
    <property type="component" value="Unassembled WGS sequence"/>
</dbReference>
<dbReference type="GO" id="GO:0005254">
    <property type="term" value="F:chloride channel activity"/>
    <property type="evidence" value="ECO:0007669"/>
    <property type="project" value="InterPro"/>
</dbReference>
<dbReference type="GO" id="GO:0005886">
    <property type="term" value="C:plasma membrane"/>
    <property type="evidence" value="ECO:0007669"/>
    <property type="project" value="UniProtKB-SubCell"/>
</dbReference>
<dbReference type="InterPro" id="IPR044669">
    <property type="entry name" value="YneE/VCCN1/2-like"/>
</dbReference>
<evidence type="ECO:0000313" key="10">
    <source>
        <dbReference type="Proteomes" id="UP000013827"/>
    </source>
</evidence>
<feature type="compositionally biased region" description="Low complexity" evidence="8">
    <location>
        <begin position="19"/>
        <end position="30"/>
    </location>
</feature>
<dbReference type="RefSeq" id="XP_005777906.1">
    <property type="nucleotide sequence ID" value="XM_005777849.1"/>
</dbReference>
<evidence type="ECO:0000256" key="2">
    <source>
        <dbReference type="ARBA" id="ARBA00022448"/>
    </source>
</evidence>
<dbReference type="PANTHER" id="PTHR33281:SF19">
    <property type="entry name" value="VOLTAGE-DEPENDENT ANION CHANNEL-FORMING PROTEIN YNEE"/>
    <property type="match status" value="1"/>
</dbReference>
<dbReference type="AlphaFoldDB" id="A0A0D3JPP2"/>
<evidence type="ECO:0000256" key="4">
    <source>
        <dbReference type="ARBA" id="ARBA00022692"/>
    </source>
</evidence>
<keyword evidence="10" id="KW-1185">Reference proteome</keyword>
<feature type="region of interest" description="Disordered" evidence="8">
    <location>
        <begin position="1"/>
        <end position="39"/>
    </location>
</feature>
<dbReference type="Pfam" id="PF25539">
    <property type="entry name" value="Bestrophin_2"/>
    <property type="match status" value="1"/>
</dbReference>
<evidence type="ECO:0000256" key="8">
    <source>
        <dbReference type="SAM" id="MobiDB-lite"/>
    </source>
</evidence>
<accession>A0A0D3JPP2</accession>
<dbReference type="PaxDb" id="2903-EOD25477"/>
<keyword evidence="4" id="KW-0812">Transmembrane</keyword>
<protein>
    <submittedName>
        <fullName evidence="9">Uncharacterized protein</fullName>
    </submittedName>
</protein>
<dbReference type="KEGG" id="ehx:EMIHUDRAFT_237708"/>
<evidence type="ECO:0000256" key="3">
    <source>
        <dbReference type="ARBA" id="ARBA00022475"/>
    </source>
</evidence>
<reference evidence="9" key="2">
    <citation type="submission" date="2024-10" db="UniProtKB">
        <authorList>
            <consortium name="EnsemblProtists"/>
        </authorList>
    </citation>
    <scope>IDENTIFICATION</scope>
</reference>
<keyword evidence="5" id="KW-1133">Transmembrane helix</keyword>
<evidence type="ECO:0000256" key="7">
    <source>
        <dbReference type="ARBA" id="ARBA00023136"/>
    </source>
</evidence>
<dbReference type="HOGENOM" id="CLU_426684_0_0_1"/>
<evidence type="ECO:0000256" key="5">
    <source>
        <dbReference type="ARBA" id="ARBA00022989"/>
    </source>
</evidence>
<organism evidence="9 10">
    <name type="scientific">Emiliania huxleyi (strain CCMP1516)</name>
    <dbReference type="NCBI Taxonomy" id="280463"/>
    <lineage>
        <taxon>Eukaryota</taxon>
        <taxon>Haptista</taxon>
        <taxon>Haptophyta</taxon>
        <taxon>Prymnesiophyceae</taxon>
        <taxon>Isochrysidales</taxon>
        <taxon>Noelaerhabdaceae</taxon>
        <taxon>Emiliania</taxon>
    </lineage>
</organism>
<comment type="subcellular location">
    <subcellularLocation>
        <location evidence="1">Cell membrane</location>
        <topology evidence="1">Multi-pass membrane protein</topology>
    </subcellularLocation>
</comment>
<reference evidence="10" key="1">
    <citation type="journal article" date="2013" name="Nature">
        <title>Pan genome of the phytoplankton Emiliania underpins its global distribution.</title>
        <authorList>
            <person name="Read B.A."/>
            <person name="Kegel J."/>
            <person name="Klute M.J."/>
            <person name="Kuo A."/>
            <person name="Lefebvre S.C."/>
            <person name="Maumus F."/>
            <person name="Mayer C."/>
            <person name="Miller J."/>
            <person name="Monier A."/>
            <person name="Salamov A."/>
            <person name="Young J."/>
            <person name="Aguilar M."/>
            <person name="Claverie J.M."/>
            <person name="Frickenhaus S."/>
            <person name="Gonzalez K."/>
            <person name="Herman E.K."/>
            <person name="Lin Y.C."/>
            <person name="Napier J."/>
            <person name="Ogata H."/>
            <person name="Sarno A.F."/>
            <person name="Shmutz J."/>
            <person name="Schroeder D."/>
            <person name="de Vargas C."/>
            <person name="Verret F."/>
            <person name="von Dassow P."/>
            <person name="Valentin K."/>
            <person name="Van de Peer Y."/>
            <person name="Wheeler G."/>
            <person name="Dacks J.B."/>
            <person name="Delwiche C.F."/>
            <person name="Dyhrman S.T."/>
            <person name="Glockner G."/>
            <person name="John U."/>
            <person name="Richards T."/>
            <person name="Worden A.Z."/>
            <person name="Zhang X."/>
            <person name="Grigoriev I.V."/>
            <person name="Allen A.E."/>
            <person name="Bidle K."/>
            <person name="Borodovsky M."/>
            <person name="Bowler C."/>
            <person name="Brownlee C."/>
            <person name="Cock J.M."/>
            <person name="Elias M."/>
            <person name="Gladyshev V.N."/>
            <person name="Groth M."/>
            <person name="Guda C."/>
            <person name="Hadaegh A."/>
            <person name="Iglesias-Rodriguez M.D."/>
            <person name="Jenkins J."/>
            <person name="Jones B.M."/>
            <person name="Lawson T."/>
            <person name="Leese F."/>
            <person name="Lindquist E."/>
            <person name="Lobanov A."/>
            <person name="Lomsadze A."/>
            <person name="Malik S.B."/>
            <person name="Marsh M.E."/>
            <person name="Mackinder L."/>
            <person name="Mock T."/>
            <person name="Mueller-Roeber B."/>
            <person name="Pagarete A."/>
            <person name="Parker M."/>
            <person name="Probert I."/>
            <person name="Quesneville H."/>
            <person name="Raines C."/>
            <person name="Rensing S.A."/>
            <person name="Riano-Pachon D.M."/>
            <person name="Richier S."/>
            <person name="Rokitta S."/>
            <person name="Shiraiwa Y."/>
            <person name="Soanes D.M."/>
            <person name="van der Giezen M."/>
            <person name="Wahlund T.M."/>
            <person name="Williams B."/>
            <person name="Wilson W."/>
            <person name="Wolfe G."/>
            <person name="Wurch L.L."/>
        </authorList>
    </citation>
    <scope>NUCLEOTIDE SEQUENCE</scope>
</reference>
<evidence type="ECO:0000256" key="6">
    <source>
        <dbReference type="ARBA" id="ARBA00023065"/>
    </source>
</evidence>
<evidence type="ECO:0000256" key="1">
    <source>
        <dbReference type="ARBA" id="ARBA00004651"/>
    </source>
</evidence>
<proteinExistence type="predicted"/>
<sequence>MHTNKPSVRHHSPEPSIAGVRRSSSRGRSVADPLAAGGHATPRGVGFPFSPVKASSKADSLNTPRISALGSRVGVVSKLATSRARLTYNRRSWIHTLRMLDICKETGFAIAVTLTLLEYFFPSATELISDFSESLPMQNLAGAMSLLLAFRLQASYKRWSNARLYWGKAHQTRMGVSAEVCAKSHRLHAEVGGWCIAFAIALCCRLRSQLRGERLCPVPVSAQVQRMYTELDLLDGHKIEAMMARGQFDGLYSLLSSHQLANLAQASHPPLYAIMRLRRSVDVAIGATVEYSAAGSEASRGEVSRGEQTLYLHTSMLSHSLFGVTEGFCEAITGCERIVNTPLPPGYVGVLRVILLLFLVEETAVQIEQPFGFEYNDLPIEVYCLAVQADVICLLDESQRAEADERAGAVRGDADAVATASELSAERRTYKMAPALQPDKPKLPKPTAGFVHARKLQLSTKPFSSPPTRDELEKTQKWAPNANLASTFPPNGSIPWERFATSDKPLVFNSTSYTARAGTYSFLWGCGYDCYSHRTQCCYPVAQCLIRSGAGGAEWASVKEAGFEAMFEKVLKTGASPDTPPSLLGLWYMRGNIAPPETLFALHDAEWVKTAEGGYIGLKHQSYNWSADATCWGWLWWRFRPAAPFRFEWVNVAGSQQWAYLLQPGDRVTNAQESDATLASWVEESKAGDWMRYSYDDQAQLKGAGGYMYAWEKIAFLDDEGKLKLTPAYQSFLVDVERAKARRAPCGTGCCWSGMQATEALTELSEVQGWQIAPPAPIATMERTMPP</sequence>
<keyword evidence="6" id="KW-0406">Ion transport</keyword>
<name>A0A0D3JPP2_EMIH1</name>